<feature type="compositionally biased region" description="Polar residues" evidence="6">
    <location>
        <begin position="442"/>
        <end position="454"/>
    </location>
</feature>
<evidence type="ECO:0000256" key="7">
    <source>
        <dbReference type="SAM" id="Phobius"/>
    </source>
</evidence>
<feature type="transmembrane region" description="Helical" evidence="7">
    <location>
        <begin position="330"/>
        <end position="349"/>
    </location>
</feature>
<dbReference type="EMBL" id="JAWDGP010006116">
    <property type="protein sequence ID" value="KAK3746741.1"/>
    <property type="molecule type" value="Genomic_DNA"/>
</dbReference>
<evidence type="ECO:0000256" key="2">
    <source>
        <dbReference type="ARBA" id="ARBA00022692"/>
    </source>
</evidence>
<name>A0AAE0YID7_9GAST</name>
<keyword evidence="8" id="KW-0732">Signal</keyword>
<feature type="transmembrane region" description="Helical" evidence="7">
    <location>
        <begin position="361"/>
        <end position="386"/>
    </location>
</feature>
<evidence type="ECO:0000259" key="10">
    <source>
        <dbReference type="Pfam" id="PF21892"/>
    </source>
</evidence>
<dbReference type="Pfam" id="PF10192">
    <property type="entry name" value="GPR180-TMEM145_TM"/>
    <property type="match status" value="1"/>
</dbReference>
<dbReference type="PANTHER" id="PTHR23252">
    <property type="entry name" value="INTIMAL THICKNESS RECEPTOR-RELATED"/>
    <property type="match status" value="1"/>
</dbReference>
<feature type="signal peptide" evidence="8">
    <location>
        <begin position="1"/>
        <end position="20"/>
    </location>
</feature>
<evidence type="ECO:0008006" key="13">
    <source>
        <dbReference type="Google" id="ProtNLM"/>
    </source>
</evidence>
<feature type="chain" id="PRO_5041943605" description="Intimal thickness related receptor IRP domain-containing protein" evidence="8">
    <location>
        <begin position="21"/>
        <end position="666"/>
    </location>
</feature>
<evidence type="ECO:0000256" key="8">
    <source>
        <dbReference type="SAM" id="SignalP"/>
    </source>
</evidence>
<feature type="transmembrane region" description="Helical" evidence="7">
    <location>
        <begin position="181"/>
        <end position="206"/>
    </location>
</feature>
<evidence type="ECO:0000256" key="3">
    <source>
        <dbReference type="ARBA" id="ARBA00022989"/>
    </source>
</evidence>
<feature type="compositionally biased region" description="Polar residues" evidence="6">
    <location>
        <begin position="488"/>
        <end position="515"/>
    </location>
</feature>
<feature type="domain" description="GPR180-like N-terminal" evidence="10">
    <location>
        <begin position="24"/>
        <end position="157"/>
    </location>
</feature>
<keyword evidence="5" id="KW-0325">Glycoprotein</keyword>
<evidence type="ECO:0000256" key="6">
    <source>
        <dbReference type="SAM" id="MobiDB-lite"/>
    </source>
</evidence>
<feature type="region of interest" description="Disordered" evidence="6">
    <location>
        <begin position="592"/>
        <end position="666"/>
    </location>
</feature>
<dbReference type="GO" id="GO:0007186">
    <property type="term" value="P:G protein-coupled receptor signaling pathway"/>
    <property type="evidence" value="ECO:0007669"/>
    <property type="project" value="InterPro"/>
</dbReference>
<keyword evidence="12" id="KW-1185">Reference proteome</keyword>
<evidence type="ECO:0000313" key="12">
    <source>
        <dbReference type="Proteomes" id="UP001283361"/>
    </source>
</evidence>
<keyword evidence="4 7" id="KW-0472">Membrane</keyword>
<sequence>MVGCEVLVALVCLGQNLADAKLAQGTLDSDSNWEFLTRFCFLPEKGSLSYEFRYPVGYGTQDILLYYDTPGQWDSVYKRGKTCEEKMSVLAISSNQVMSLNTSRTQTSTFSGCSLIRHEGDTWYDCSGTRRFRSARERWWYIAVARCGSPKDQVTGLYIEYKIHMTNGDDYLHQEFSVDEFYILPIDAVFLLIYLIICAISIVFATKLKKRQLFHATYKLYLVAIFIWTAHLVLMVIAWARYGQTGVELTKVEVTGRILQRASTTVLVLMLILMGKGYTITRGRLPRATVGKIATFITFYSVTVVALFIWEGEFFDSGKVLYYYDSPPGYGIIAIHLIGWIWFLHSNIFTLKHAQKKSGFYIPFFSFYTVWFLAGPGVVLIAMFAMAKWSREKSVNGVEQFVTFLGHCFFLILTRPGAANSNFPYHVRTSQIATLGDGESHGTGNPYVTSSSDFELSESDKKDNWVRENEKGKSSEKQLNPLGKRSNMAANAQSSSLYPSIHQTNNGAATSSPANFLNEDMNKNTTRLAFSDNGYNNINNNNNNNNISSSSNSNILSANHLFSQSISVMTRRGQASSNPLPAIGEANALPAHHHAQTRNSSQSLEAEQPLSPRGATAWGMPGSRAELPPLRTLPRSSPNFTGGGFSVSSPRLHPTAPDYDMFQAKE</sequence>
<dbReference type="GO" id="GO:0016020">
    <property type="term" value="C:membrane"/>
    <property type="evidence" value="ECO:0007669"/>
    <property type="project" value="UniProtKB-SubCell"/>
</dbReference>
<dbReference type="PANTHER" id="PTHR23252:SF24">
    <property type="entry name" value="TRANSMEMBRANE PROTEIN 145"/>
    <property type="match status" value="1"/>
</dbReference>
<feature type="region of interest" description="Disordered" evidence="6">
    <location>
        <begin position="435"/>
        <end position="519"/>
    </location>
</feature>
<feature type="transmembrane region" description="Helical" evidence="7">
    <location>
        <begin position="218"/>
        <end position="242"/>
    </location>
</feature>
<proteinExistence type="predicted"/>
<evidence type="ECO:0000256" key="1">
    <source>
        <dbReference type="ARBA" id="ARBA00004141"/>
    </source>
</evidence>
<keyword evidence="3 7" id="KW-1133">Transmembrane helix</keyword>
<dbReference type="Proteomes" id="UP001283361">
    <property type="component" value="Unassembled WGS sequence"/>
</dbReference>
<comment type="caution">
    <text evidence="11">The sequence shown here is derived from an EMBL/GenBank/DDBJ whole genome shotgun (WGS) entry which is preliminary data.</text>
</comment>
<evidence type="ECO:0000313" key="11">
    <source>
        <dbReference type="EMBL" id="KAK3746741.1"/>
    </source>
</evidence>
<protein>
    <recommendedName>
        <fullName evidence="13">Intimal thickness related receptor IRP domain-containing protein</fullName>
    </recommendedName>
</protein>
<dbReference type="GO" id="GO:0019236">
    <property type="term" value="P:response to pheromone"/>
    <property type="evidence" value="ECO:0007669"/>
    <property type="project" value="InterPro"/>
</dbReference>
<dbReference type="AlphaFoldDB" id="A0AAE0YID7"/>
<accession>A0AAE0YID7</accession>
<feature type="transmembrane region" description="Helical" evidence="7">
    <location>
        <begin position="262"/>
        <end position="281"/>
    </location>
</feature>
<dbReference type="InterPro" id="IPR053880">
    <property type="entry name" value="GPR180-like_N"/>
</dbReference>
<dbReference type="InterPro" id="IPR019336">
    <property type="entry name" value="GPR180/TMEM145_TM"/>
</dbReference>
<gene>
    <name evidence="11" type="ORF">RRG08_059572</name>
</gene>
<dbReference type="InterPro" id="IPR047831">
    <property type="entry name" value="GPR180/TMEM145"/>
</dbReference>
<feature type="transmembrane region" description="Helical" evidence="7">
    <location>
        <begin position="293"/>
        <end position="310"/>
    </location>
</feature>
<feature type="compositionally biased region" description="Low complexity" evidence="6">
    <location>
        <begin position="627"/>
        <end position="638"/>
    </location>
</feature>
<evidence type="ECO:0000256" key="5">
    <source>
        <dbReference type="ARBA" id="ARBA00023180"/>
    </source>
</evidence>
<organism evidence="11 12">
    <name type="scientific">Elysia crispata</name>
    <name type="common">lettuce slug</name>
    <dbReference type="NCBI Taxonomy" id="231223"/>
    <lineage>
        <taxon>Eukaryota</taxon>
        <taxon>Metazoa</taxon>
        <taxon>Spiralia</taxon>
        <taxon>Lophotrochozoa</taxon>
        <taxon>Mollusca</taxon>
        <taxon>Gastropoda</taxon>
        <taxon>Heterobranchia</taxon>
        <taxon>Euthyneura</taxon>
        <taxon>Panpulmonata</taxon>
        <taxon>Sacoglossa</taxon>
        <taxon>Placobranchoidea</taxon>
        <taxon>Plakobranchidae</taxon>
        <taxon>Elysia</taxon>
    </lineage>
</organism>
<feature type="domain" description="GPR180/TMEM145 transmembrane" evidence="9">
    <location>
        <begin position="190"/>
        <end position="410"/>
    </location>
</feature>
<reference evidence="11" key="1">
    <citation type="journal article" date="2023" name="G3 (Bethesda)">
        <title>A reference genome for the long-term kleptoplast-retaining sea slug Elysia crispata morphotype clarki.</title>
        <authorList>
            <person name="Eastman K.E."/>
            <person name="Pendleton A.L."/>
            <person name="Shaikh M.A."/>
            <person name="Suttiyut T."/>
            <person name="Ogas R."/>
            <person name="Tomko P."/>
            <person name="Gavelis G."/>
            <person name="Widhalm J.R."/>
            <person name="Wisecaver J.H."/>
        </authorList>
    </citation>
    <scope>NUCLEOTIDE SEQUENCE</scope>
    <source>
        <strain evidence="11">ECLA1</strain>
    </source>
</reference>
<keyword evidence="2 7" id="KW-0812">Transmembrane</keyword>
<comment type="subcellular location">
    <subcellularLocation>
        <location evidence="1">Membrane</location>
        <topology evidence="1">Multi-pass membrane protein</topology>
    </subcellularLocation>
</comment>
<evidence type="ECO:0000259" key="9">
    <source>
        <dbReference type="Pfam" id="PF10192"/>
    </source>
</evidence>
<feature type="compositionally biased region" description="Basic and acidic residues" evidence="6">
    <location>
        <begin position="458"/>
        <end position="476"/>
    </location>
</feature>
<dbReference type="Pfam" id="PF21892">
    <property type="entry name" value="TMEM145_N"/>
    <property type="match status" value="1"/>
</dbReference>
<evidence type="ECO:0000256" key="4">
    <source>
        <dbReference type="ARBA" id="ARBA00023136"/>
    </source>
</evidence>